<keyword evidence="6" id="KW-0464">Manganese</keyword>
<proteinExistence type="inferred from homology"/>
<dbReference type="GO" id="GO:0008081">
    <property type="term" value="F:phosphoric diester hydrolase activity"/>
    <property type="evidence" value="ECO:0007669"/>
    <property type="project" value="TreeGrafter"/>
</dbReference>
<comment type="similarity">
    <text evidence="1">Belongs to the DNA repair enzymes AP/ExoA family.</text>
</comment>
<comment type="cofactor">
    <cofactor evidence="6">
        <name>Mg(2+)</name>
        <dbReference type="ChEBI" id="CHEBI:18420"/>
    </cofactor>
    <cofactor evidence="6">
        <name>Mn(2+)</name>
        <dbReference type="ChEBI" id="CHEBI:29035"/>
    </cofactor>
    <text evidence="6">Probably binds two magnesium or manganese ions per subunit.</text>
</comment>
<feature type="binding site" evidence="6">
    <location>
        <position position="147"/>
    </location>
    <ligand>
        <name>Mg(2+)</name>
        <dbReference type="ChEBI" id="CHEBI:18420"/>
        <label>1</label>
    </ligand>
</feature>
<dbReference type="Pfam" id="PF03372">
    <property type="entry name" value="Exo_endo_phos"/>
    <property type="match status" value="1"/>
</dbReference>
<evidence type="ECO:0000256" key="4">
    <source>
        <dbReference type="ARBA" id="ARBA00022842"/>
    </source>
</evidence>
<evidence type="ECO:0000256" key="7">
    <source>
        <dbReference type="PIRSR" id="PIRSR604808-3"/>
    </source>
</evidence>
<name>A0A146G6B8_TERSA</name>
<dbReference type="InParanoid" id="A0A146G6B8"/>
<accession>A0A146G6B8</accession>
<dbReference type="GO" id="GO:0008311">
    <property type="term" value="F:double-stranded DNA 3'-5' DNA exonuclease activity"/>
    <property type="evidence" value="ECO:0007669"/>
    <property type="project" value="TreeGrafter"/>
</dbReference>
<evidence type="ECO:0000313" key="9">
    <source>
        <dbReference type="EMBL" id="GAT32932.1"/>
    </source>
</evidence>
<reference evidence="10" key="1">
    <citation type="journal article" date="2017" name="Genome Announc.">
        <title>Draft Genome Sequence of Terrimicrobium sacchariphilum NM-5T, a Facultative Anaerobic Soil Bacterium of the Class Spartobacteria.</title>
        <authorList>
            <person name="Qiu Y.L."/>
            <person name="Tourlousse D.M."/>
            <person name="Matsuura N."/>
            <person name="Ohashi A."/>
            <person name="Sekiguchi Y."/>
        </authorList>
    </citation>
    <scope>NUCLEOTIDE SEQUENCE [LARGE SCALE GENOMIC DNA]</scope>
    <source>
        <strain evidence="10">NM-5</strain>
    </source>
</reference>
<feature type="binding site" evidence="6">
    <location>
        <position position="7"/>
    </location>
    <ligand>
        <name>Mg(2+)</name>
        <dbReference type="ChEBI" id="CHEBI:18420"/>
        <label>1</label>
    </ligand>
</feature>
<dbReference type="FunCoup" id="A0A146G6B8">
    <property type="interactions" value="486"/>
</dbReference>
<dbReference type="InterPro" id="IPR005135">
    <property type="entry name" value="Endo/exonuclease/phosphatase"/>
</dbReference>
<keyword evidence="3" id="KW-0378">Hydrolase</keyword>
<organism evidence="9 10">
    <name type="scientific">Terrimicrobium sacchariphilum</name>
    <dbReference type="NCBI Taxonomy" id="690879"/>
    <lineage>
        <taxon>Bacteria</taxon>
        <taxon>Pseudomonadati</taxon>
        <taxon>Verrucomicrobiota</taxon>
        <taxon>Terrimicrobiia</taxon>
        <taxon>Terrimicrobiales</taxon>
        <taxon>Terrimicrobiaceae</taxon>
        <taxon>Terrimicrobium</taxon>
    </lineage>
</organism>
<evidence type="ECO:0000259" key="8">
    <source>
        <dbReference type="Pfam" id="PF03372"/>
    </source>
</evidence>
<dbReference type="AlphaFoldDB" id="A0A146G6B8"/>
<keyword evidence="2 6" id="KW-0479">Metal-binding</keyword>
<dbReference type="NCBIfam" id="TIGR00195">
    <property type="entry name" value="exoDNase_III"/>
    <property type="match status" value="1"/>
</dbReference>
<feature type="binding site" evidence="6">
    <location>
        <position position="242"/>
    </location>
    <ligand>
        <name>Mg(2+)</name>
        <dbReference type="ChEBI" id="CHEBI:18420"/>
        <label>1</label>
    </ligand>
</feature>
<comment type="caution">
    <text evidence="9">The sequence shown here is derived from an EMBL/GenBank/DDBJ whole genome shotgun (WGS) entry which is preliminary data.</text>
</comment>
<dbReference type="RefSeq" id="WP_075078727.1">
    <property type="nucleotide sequence ID" value="NZ_BDCO01000002.1"/>
</dbReference>
<evidence type="ECO:0000256" key="1">
    <source>
        <dbReference type="ARBA" id="ARBA00007092"/>
    </source>
</evidence>
<dbReference type="GO" id="GO:0046872">
    <property type="term" value="F:metal ion binding"/>
    <property type="evidence" value="ECO:0007669"/>
    <property type="project" value="UniProtKB-KW"/>
</dbReference>
<dbReference type="GO" id="GO:0006284">
    <property type="term" value="P:base-excision repair"/>
    <property type="evidence" value="ECO:0007669"/>
    <property type="project" value="TreeGrafter"/>
</dbReference>
<evidence type="ECO:0000256" key="5">
    <source>
        <dbReference type="PIRSR" id="PIRSR604808-1"/>
    </source>
</evidence>
<dbReference type="SUPFAM" id="SSF56219">
    <property type="entry name" value="DNase I-like"/>
    <property type="match status" value="1"/>
</dbReference>
<dbReference type="PANTHER" id="PTHR22748">
    <property type="entry name" value="AP ENDONUCLEASE"/>
    <property type="match status" value="1"/>
</dbReference>
<dbReference type="InterPro" id="IPR004808">
    <property type="entry name" value="AP_endonuc_1"/>
</dbReference>
<dbReference type="Gene3D" id="3.60.10.10">
    <property type="entry name" value="Endonuclease/exonuclease/phosphatase"/>
    <property type="match status" value="1"/>
</dbReference>
<evidence type="ECO:0000256" key="6">
    <source>
        <dbReference type="PIRSR" id="PIRSR604808-2"/>
    </source>
</evidence>
<feature type="binding site" evidence="6">
    <location>
        <position position="241"/>
    </location>
    <ligand>
        <name>Mg(2+)</name>
        <dbReference type="ChEBI" id="CHEBI:18420"/>
        <label>1</label>
    </ligand>
</feature>
<dbReference type="OrthoDB" id="9803914at2"/>
<dbReference type="EMBL" id="BDCO01000002">
    <property type="protein sequence ID" value="GAT32932.1"/>
    <property type="molecule type" value="Genomic_DNA"/>
</dbReference>
<feature type="active site" description="Proton acceptor" evidence="5">
    <location>
        <position position="242"/>
    </location>
</feature>
<feature type="binding site" evidence="6">
    <location>
        <position position="145"/>
    </location>
    <ligand>
        <name>Mg(2+)</name>
        <dbReference type="ChEBI" id="CHEBI:18420"/>
        <label>1</label>
    </ligand>
</feature>
<dbReference type="Proteomes" id="UP000076023">
    <property type="component" value="Unassembled WGS sequence"/>
</dbReference>
<feature type="domain" description="Endonuclease/exonuclease/phosphatase" evidence="8">
    <location>
        <begin position="4"/>
        <end position="242"/>
    </location>
</feature>
<dbReference type="PANTHER" id="PTHR22748:SF6">
    <property type="entry name" value="DNA-(APURINIC OR APYRIMIDINIC SITE) ENDONUCLEASE"/>
    <property type="match status" value="1"/>
</dbReference>
<feature type="site" description="Important for catalytic activity" evidence="7">
    <location>
        <position position="216"/>
    </location>
</feature>
<evidence type="ECO:0000313" key="10">
    <source>
        <dbReference type="Proteomes" id="UP000076023"/>
    </source>
</evidence>
<feature type="binding site" evidence="6">
    <location>
        <position position="35"/>
    </location>
    <ligand>
        <name>Mg(2+)</name>
        <dbReference type="ChEBI" id="CHEBI:18420"/>
        <label>1</label>
    </ligand>
</feature>
<feature type="site" description="Transition state stabilizer" evidence="7">
    <location>
        <position position="147"/>
    </location>
</feature>
<dbReference type="CDD" id="cd09087">
    <property type="entry name" value="Ape1-like_AP-endo"/>
    <property type="match status" value="1"/>
</dbReference>
<evidence type="ECO:0000256" key="2">
    <source>
        <dbReference type="ARBA" id="ARBA00022723"/>
    </source>
</evidence>
<dbReference type="NCBIfam" id="TIGR00633">
    <property type="entry name" value="xth"/>
    <property type="match status" value="1"/>
</dbReference>
<feature type="active site" evidence="5">
    <location>
        <position position="105"/>
    </location>
</feature>
<feature type="active site" description="Proton donor/acceptor" evidence="5">
    <location>
        <position position="145"/>
    </location>
</feature>
<feature type="site" description="Interaction with DNA substrate" evidence="7">
    <location>
        <position position="242"/>
    </location>
</feature>
<dbReference type="InterPro" id="IPR036691">
    <property type="entry name" value="Endo/exonu/phosph_ase_sf"/>
</dbReference>
<protein>
    <submittedName>
        <fullName evidence="9">Exodeoxyribonuclease-3</fullName>
    </submittedName>
</protein>
<sequence>MKLVSWNVNGIRSVLGKGLHDMLATAQADIVCFQETKARQEQVGATFDGYEIYWNAAEKPGYSGTAIFTKTTPLSVRNGIGHDHHDREGRVITAEFADYYVVNVYVPNSQRELTRLDYRVNSWGPDFLAYLKELEKTKPVIFCGDLNVAHKEIDLARPKGNINNAGFTPQERASFDTYIGGGFIDTFREFQPATGHYTWWSYQSNARERNIGWRIDYVCISPALRPRLKDAFIWPHVTGSDHCPVGVVLE</sequence>
<dbReference type="PROSITE" id="PS51435">
    <property type="entry name" value="AP_NUCLEASE_F1_4"/>
    <property type="match status" value="1"/>
</dbReference>
<keyword evidence="10" id="KW-1185">Reference proteome</keyword>
<keyword evidence="4 6" id="KW-0460">Magnesium</keyword>
<evidence type="ECO:0000256" key="3">
    <source>
        <dbReference type="ARBA" id="ARBA00022801"/>
    </source>
</evidence>
<gene>
    <name evidence="9" type="ORF">TSACC_21335</name>
</gene>
<dbReference type="STRING" id="690879.TSACC_21335"/>
<dbReference type="GO" id="GO:0003906">
    <property type="term" value="F:DNA-(apurinic or apyrimidinic site) endonuclease activity"/>
    <property type="evidence" value="ECO:0007669"/>
    <property type="project" value="TreeGrafter"/>
</dbReference>